<gene>
    <name evidence="3" type="ORF">IAD26_00135</name>
</gene>
<dbReference type="Pfam" id="PF01381">
    <property type="entry name" value="HTH_3"/>
    <property type="match status" value="1"/>
</dbReference>
<dbReference type="SUPFAM" id="SSF47413">
    <property type="entry name" value="lambda repressor-like DNA-binding domains"/>
    <property type="match status" value="1"/>
</dbReference>
<reference evidence="3" key="1">
    <citation type="submission" date="2020-10" db="EMBL/GenBank/DDBJ databases">
        <authorList>
            <person name="Gilroy R."/>
        </authorList>
    </citation>
    <scope>NUCLEOTIDE SEQUENCE</scope>
    <source>
        <strain evidence="3">CHK154-7741</strain>
    </source>
</reference>
<keyword evidence="1" id="KW-0238">DNA-binding</keyword>
<evidence type="ECO:0000259" key="2">
    <source>
        <dbReference type="PROSITE" id="PS50943"/>
    </source>
</evidence>
<dbReference type="Gene3D" id="1.10.260.40">
    <property type="entry name" value="lambda repressor-like DNA-binding domains"/>
    <property type="match status" value="1"/>
</dbReference>
<feature type="domain" description="HTH cro/C1-type" evidence="2">
    <location>
        <begin position="14"/>
        <end position="68"/>
    </location>
</feature>
<dbReference type="InterPro" id="IPR001387">
    <property type="entry name" value="Cro/C1-type_HTH"/>
</dbReference>
<dbReference type="CDD" id="cd00093">
    <property type="entry name" value="HTH_XRE"/>
    <property type="match status" value="1"/>
</dbReference>
<evidence type="ECO:0000313" key="3">
    <source>
        <dbReference type="EMBL" id="HIU91518.1"/>
    </source>
</evidence>
<comment type="caution">
    <text evidence="3">The sequence shown here is derived from an EMBL/GenBank/DDBJ whole genome shotgun (WGS) entry which is preliminary data.</text>
</comment>
<dbReference type="GO" id="GO:0003677">
    <property type="term" value="F:DNA binding"/>
    <property type="evidence" value="ECO:0007669"/>
    <property type="project" value="UniProtKB-KW"/>
</dbReference>
<reference evidence="3" key="2">
    <citation type="journal article" date="2021" name="PeerJ">
        <title>Extensive microbial diversity within the chicken gut microbiome revealed by metagenomics and culture.</title>
        <authorList>
            <person name="Gilroy R."/>
            <person name="Ravi A."/>
            <person name="Getino M."/>
            <person name="Pursley I."/>
            <person name="Horton D.L."/>
            <person name="Alikhan N.F."/>
            <person name="Baker D."/>
            <person name="Gharbi K."/>
            <person name="Hall N."/>
            <person name="Watson M."/>
            <person name="Adriaenssens E.M."/>
            <person name="Foster-Nyarko E."/>
            <person name="Jarju S."/>
            <person name="Secka A."/>
            <person name="Antonio M."/>
            <person name="Oren A."/>
            <person name="Chaudhuri R.R."/>
            <person name="La Ragione R."/>
            <person name="Hildebrand F."/>
            <person name="Pallen M.J."/>
        </authorList>
    </citation>
    <scope>NUCLEOTIDE SEQUENCE</scope>
    <source>
        <strain evidence="3">CHK154-7741</strain>
    </source>
</reference>
<dbReference type="PANTHER" id="PTHR46558:SF4">
    <property type="entry name" value="DNA-BIDING PHAGE PROTEIN"/>
    <property type="match status" value="1"/>
</dbReference>
<evidence type="ECO:0000313" key="4">
    <source>
        <dbReference type="Proteomes" id="UP000886748"/>
    </source>
</evidence>
<dbReference type="EMBL" id="DVOD01000002">
    <property type="protein sequence ID" value="HIU91518.1"/>
    <property type="molecule type" value="Genomic_DNA"/>
</dbReference>
<protein>
    <submittedName>
        <fullName evidence="3">Helix-turn-helix transcriptional regulator</fullName>
    </submittedName>
</protein>
<dbReference type="PANTHER" id="PTHR46558">
    <property type="entry name" value="TRACRIPTIONAL REGULATORY PROTEIN-RELATED-RELATED"/>
    <property type="match status" value="1"/>
</dbReference>
<evidence type="ECO:0000256" key="1">
    <source>
        <dbReference type="ARBA" id="ARBA00023125"/>
    </source>
</evidence>
<dbReference type="PROSITE" id="PS50943">
    <property type="entry name" value="HTH_CROC1"/>
    <property type="match status" value="1"/>
</dbReference>
<accession>A0A9D1MYU1</accession>
<organism evidence="3 4">
    <name type="scientific">Candidatus Limenecus avicola</name>
    <dbReference type="NCBI Taxonomy" id="2840847"/>
    <lineage>
        <taxon>Bacteria</taxon>
        <taxon>Bacillati</taxon>
        <taxon>Bacillota</taxon>
        <taxon>Clostridia</taxon>
        <taxon>Eubacteriales</taxon>
        <taxon>Clostridiaceae</taxon>
        <taxon>Clostridiaceae incertae sedis</taxon>
        <taxon>Candidatus Limenecus</taxon>
    </lineage>
</organism>
<sequence>MNRESLLKKFGKNVKIERIRKDLTQEHLAEKMNVSQKYISIIEGGKANMSLVKILELSQFLETDIENLLNFHD</sequence>
<dbReference type="InterPro" id="IPR010982">
    <property type="entry name" value="Lambda_DNA-bd_dom_sf"/>
</dbReference>
<dbReference type="Proteomes" id="UP000886748">
    <property type="component" value="Unassembled WGS sequence"/>
</dbReference>
<proteinExistence type="predicted"/>
<name>A0A9D1MYU1_9CLOT</name>
<dbReference type="AlphaFoldDB" id="A0A9D1MYU1"/>
<dbReference type="SMART" id="SM00530">
    <property type="entry name" value="HTH_XRE"/>
    <property type="match status" value="1"/>
</dbReference>